<gene>
    <name evidence="3" type="ORF">EHSB41UT_03992</name>
</gene>
<name>A0A1X7AQ29_9GAMM</name>
<feature type="transmembrane region" description="Helical" evidence="1">
    <location>
        <begin position="408"/>
        <end position="429"/>
    </location>
</feature>
<keyword evidence="4" id="KW-1185">Reference proteome</keyword>
<evidence type="ECO:0000256" key="2">
    <source>
        <dbReference type="SAM" id="SignalP"/>
    </source>
</evidence>
<evidence type="ECO:0000313" key="3">
    <source>
        <dbReference type="EMBL" id="SMA50199.1"/>
    </source>
</evidence>
<reference evidence="3 4" key="1">
    <citation type="submission" date="2017-03" db="EMBL/GenBank/DDBJ databases">
        <authorList>
            <person name="Afonso C.L."/>
            <person name="Miller P.J."/>
            <person name="Scott M.A."/>
            <person name="Spackman E."/>
            <person name="Goraichik I."/>
            <person name="Dimitrov K.M."/>
            <person name="Suarez D.L."/>
            <person name="Swayne D.E."/>
        </authorList>
    </citation>
    <scope>NUCLEOTIDE SEQUENCE [LARGE SCALE GENOMIC DNA]</scope>
    <source>
        <strain evidence="3">SB41UT1</strain>
    </source>
</reference>
<feature type="chain" id="PRO_5010853170" evidence="2">
    <location>
        <begin position="24"/>
        <end position="490"/>
    </location>
</feature>
<dbReference type="OrthoDB" id="7974733at2"/>
<dbReference type="Proteomes" id="UP000196573">
    <property type="component" value="Unassembled WGS sequence"/>
</dbReference>
<feature type="signal peptide" evidence="2">
    <location>
        <begin position="1"/>
        <end position="23"/>
    </location>
</feature>
<dbReference type="AlphaFoldDB" id="A0A1X7AQ29"/>
<keyword evidence="1" id="KW-1133">Transmembrane helix</keyword>
<keyword evidence="2" id="KW-0732">Signal</keyword>
<keyword evidence="1" id="KW-0472">Membrane</keyword>
<sequence length="490" mass="52934">MNRNIFLRAALALLMVCSWSAHAVQQAYLMQNSGWMEPFYADSSSQFKPLVNAVISVTAGPQDQVLVAGFNQSLQGNPSPKLVYSGNRSGDYQSAVNQVTLARKPGRSSYADTDLNEAIRSTIINGFKGKPGIIWLFTNNKNSPDNSQDTARKNKEFYNLLHREKSISRVLAFPVGMSVQGRHYRSSGLMIYALAYGDEAGKYLTALQQSGQIGKVLNQAPARLKPLDAEPVRLIPQGVVGSDQISASLASDQQSLILNVDAGIDLPVAEIQAKMVNDFSPYVINQAAISAGIKGNGWNNALPVSLTNLNNLRPGESVDMAVRLPIPLGEIPSIWSLEALSSAGKQVTLPAVVSIQLSGQRLSVDPAFIQKLQRLFPGDPLPRVFTPPDEIKTSVAHIPVYLKISYPLFPLILIILLVLGLLAGAFFLAQNGGSKSYNLSVNGERRKLALGAFSSKDITFEGEVIATVKRGLGAPQVVSVEPENSVKVLR</sequence>
<proteinExistence type="predicted"/>
<accession>A0A1X7AQ29</accession>
<evidence type="ECO:0000256" key="1">
    <source>
        <dbReference type="SAM" id="Phobius"/>
    </source>
</evidence>
<dbReference type="EMBL" id="FWPT01000011">
    <property type="protein sequence ID" value="SMA50199.1"/>
    <property type="molecule type" value="Genomic_DNA"/>
</dbReference>
<protein>
    <submittedName>
        <fullName evidence="3">Uncharacterized protein</fullName>
    </submittedName>
</protein>
<keyword evidence="1" id="KW-0812">Transmembrane</keyword>
<dbReference type="RefSeq" id="WP_087112642.1">
    <property type="nucleotide sequence ID" value="NZ_CBCSCN010000013.1"/>
</dbReference>
<organism evidence="3 4">
    <name type="scientific">Parendozoicomonas haliclonae</name>
    <dbReference type="NCBI Taxonomy" id="1960125"/>
    <lineage>
        <taxon>Bacteria</taxon>
        <taxon>Pseudomonadati</taxon>
        <taxon>Pseudomonadota</taxon>
        <taxon>Gammaproteobacteria</taxon>
        <taxon>Oceanospirillales</taxon>
        <taxon>Endozoicomonadaceae</taxon>
        <taxon>Parendozoicomonas</taxon>
    </lineage>
</organism>
<evidence type="ECO:0000313" key="4">
    <source>
        <dbReference type="Proteomes" id="UP000196573"/>
    </source>
</evidence>